<evidence type="ECO:0000256" key="7">
    <source>
        <dbReference type="ARBA" id="ARBA00022795"/>
    </source>
</evidence>
<evidence type="ECO:0000256" key="5">
    <source>
        <dbReference type="ARBA" id="ARBA00022475"/>
    </source>
</evidence>
<dbReference type="Pfam" id="PF02050">
    <property type="entry name" value="FliJ"/>
    <property type="match status" value="1"/>
</dbReference>
<evidence type="ECO:0000256" key="8">
    <source>
        <dbReference type="ARBA" id="ARBA00022927"/>
    </source>
</evidence>
<evidence type="ECO:0000256" key="2">
    <source>
        <dbReference type="ARBA" id="ARBA00010004"/>
    </source>
</evidence>
<evidence type="ECO:0000256" key="4">
    <source>
        <dbReference type="ARBA" id="ARBA00022448"/>
    </source>
</evidence>
<protein>
    <recommendedName>
        <fullName evidence="3">Flagellar FliJ protein</fullName>
    </recommendedName>
</protein>
<evidence type="ECO:0000256" key="1">
    <source>
        <dbReference type="ARBA" id="ARBA00004413"/>
    </source>
</evidence>
<evidence type="ECO:0000256" key="6">
    <source>
        <dbReference type="ARBA" id="ARBA00022500"/>
    </source>
</evidence>
<dbReference type="EMBL" id="JBHSOZ010000003">
    <property type="protein sequence ID" value="MFC5712146.1"/>
    <property type="molecule type" value="Genomic_DNA"/>
</dbReference>
<keyword evidence="6" id="KW-0145">Chemotaxis</keyword>
<dbReference type="NCBIfam" id="TIGR02473">
    <property type="entry name" value="flagell_FliJ"/>
    <property type="match status" value="1"/>
</dbReference>
<keyword evidence="12" id="KW-1185">Reference proteome</keyword>
<keyword evidence="11" id="KW-0282">Flagellum</keyword>
<keyword evidence="7" id="KW-1005">Bacterial flagellum biogenesis</keyword>
<evidence type="ECO:0000256" key="3">
    <source>
        <dbReference type="ARBA" id="ARBA00020392"/>
    </source>
</evidence>
<gene>
    <name evidence="11" type="primary">fliJ</name>
    <name evidence="11" type="ORF">ACFPU1_05090</name>
</gene>
<keyword evidence="11" id="KW-0966">Cell projection</keyword>
<accession>A0ABW0YK91</accession>
<reference evidence="12" key="1">
    <citation type="journal article" date="2019" name="Int. J. Syst. Evol. Microbiol.">
        <title>The Global Catalogue of Microorganisms (GCM) 10K type strain sequencing project: providing services to taxonomists for standard genome sequencing and annotation.</title>
        <authorList>
            <consortium name="The Broad Institute Genomics Platform"/>
            <consortium name="The Broad Institute Genome Sequencing Center for Infectious Disease"/>
            <person name="Wu L."/>
            <person name="Ma J."/>
        </authorList>
    </citation>
    <scope>NUCLEOTIDE SEQUENCE [LARGE SCALE GENOMIC DNA]</scope>
    <source>
        <strain evidence="12">CECT 7184</strain>
    </source>
</reference>
<keyword evidence="4" id="KW-0813">Transport</keyword>
<comment type="similarity">
    <text evidence="2">Belongs to the FliJ family.</text>
</comment>
<keyword evidence="10" id="KW-1006">Bacterial flagellum protein export</keyword>
<dbReference type="InterPro" id="IPR012823">
    <property type="entry name" value="Flagell_FliJ"/>
</dbReference>
<keyword evidence="11" id="KW-0969">Cilium</keyword>
<comment type="caution">
    <text evidence="11">The sequence shown here is derived from an EMBL/GenBank/DDBJ whole genome shotgun (WGS) entry which is preliminary data.</text>
</comment>
<name>A0ABW0YK91_9BACI</name>
<comment type="subcellular location">
    <subcellularLocation>
        <location evidence="1">Cell membrane</location>
        <topology evidence="1">Peripheral membrane protein</topology>
        <orientation evidence="1">Cytoplasmic side</orientation>
    </subcellularLocation>
</comment>
<dbReference type="Gene3D" id="1.10.287.1700">
    <property type="match status" value="1"/>
</dbReference>
<keyword evidence="8" id="KW-0653">Protein transport</keyword>
<proteinExistence type="inferred from homology"/>
<evidence type="ECO:0000256" key="9">
    <source>
        <dbReference type="ARBA" id="ARBA00023136"/>
    </source>
</evidence>
<sequence>MSFQFSLKKLLEMKENARVSAEEEYSRSVTKFEEKATHLYHLLKRKEEAEAFYGEKMKHGMPIHELQTAESSLMLLHQDVMKAKVSADHARVLMNSKKNEMQYAFIEYKKYERIREQKRREYEYGLKKEEEKIMDEISIQKYAAR</sequence>
<evidence type="ECO:0000313" key="12">
    <source>
        <dbReference type="Proteomes" id="UP001596142"/>
    </source>
</evidence>
<dbReference type="InterPro" id="IPR053716">
    <property type="entry name" value="Flag_assembly_chemotaxis_eff"/>
</dbReference>
<keyword evidence="5" id="KW-1003">Cell membrane</keyword>
<evidence type="ECO:0000313" key="11">
    <source>
        <dbReference type="EMBL" id="MFC5712146.1"/>
    </source>
</evidence>
<keyword evidence="9" id="KW-0472">Membrane</keyword>
<dbReference type="Proteomes" id="UP001596142">
    <property type="component" value="Unassembled WGS sequence"/>
</dbReference>
<dbReference type="RefSeq" id="WP_385939205.1">
    <property type="nucleotide sequence ID" value="NZ_JBHSOZ010000003.1"/>
</dbReference>
<evidence type="ECO:0000256" key="10">
    <source>
        <dbReference type="ARBA" id="ARBA00023225"/>
    </source>
</evidence>
<organism evidence="11 12">
    <name type="scientific">Thalassorhabdus alkalitolerans</name>
    <dbReference type="NCBI Taxonomy" id="2282697"/>
    <lineage>
        <taxon>Bacteria</taxon>
        <taxon>Bacillati</taxon>
        <taxon>Bacillota</taxon>
        <taxon>Bacilli</taxon>
        <taxon>Bacillales</taxon>
        <taxon>Bacillaceae</taxon>
        <taxon>Thalassorhabdus</taxon>
    </lineage>
</organism>